<dbReference type="Pfam" id="PF05699">
    <property type="entry name" value="Dimer_Tnp_hAT"/>
    <property type="match status" value="1"/>
</dbReference>
<evidence type="ECO:0000259" key="1">
    <source>
        <dbReference type="Pfam" id="PF05699"/>
    </source>
</evidence>
<evidence type="ECO:0000313" key="3">
    <source>
        <dbReference type="Proteomes" id="UP001374535"/>
    </source>
</evidence>
<dbReference type="GO" id="GO:0046983">
    <property type="term" value="F:protein dimerization activity"/>
    <property type="evidence" value="ECO:0007669"/>
    <property type="project" value="InterPro"/>
</dbReference>
<feature type="domain" description="HAT C-terminal dimerisation" evidence="1">
    <location>
        <begin position="1"/>
        <end position="45"/>
    </location>
</feature>
<dbReference type="InterPro" id="IPR008906">
    <property type="entry name" value="HATC_C_dom"/>
</dbReference>
<dbReference type="EMBL" id="CP144698">
    <property type="protein sequence ID" value="WVZ16347.1"/>
    <property type="molecule type" value="Genomic_DNA"/>
</dbReference>
<protein>
    <recommendedName>
        <fullName evidence="1">HAT C-terminal dimerisation domain-containing protein</fullName>
    </recommendedName>
</protein>
<proteinExistence type="predicted"/>
<name>A0AAQ3NWI8_VIGMU</name>
<sequence>MARDILYVPVSSVPPESVFDTKVKEMDQYRSSLLPETVEAIVCAMGEMGVNVSRCVVILQKGGEMGREIVVERAEAHGTATVMVMGTSTLNRESGKSTLNTGSRKGIRV</sequence>
<reference evidence="2 3" key="1">
    <citation type="journal article" date="2023" name="Life. Sci Alliance">
        <title>Evolutionary insights into 3D genome organization and epigenetic landscape of Vigna mungo.</title>
        <authorList>
            <person name="Junaid A."/>
            <person name="Singh B."/>
            <person name="Bhatia S."/>
        </authorList>
    </citation>
    <scope>NUCLEOTIDE SEQUENCE [LARGE SCALE GENOMIC DNA]</scope>
    <source>
        <strain evidence="2">Urdbean</strain>
    </source>
</reference>
<dbReference type="AlphaFoldDB" id="A0AAQ3NWI8"/>
<evidence type="ECO:0000313" key="2">
    <source>
        <dbReference type="EMBL" id="WVZ16347.1"/>
    </source>
</evidence>
<organism evidence="2 3">
    <name type="scientific">Vigna mungo</name>
    <name type="common">Black gram</name>
    <name type="synonym">Phaseolus mungo</name>
    <dbReference type="NCBI Taxonomy" id="3915"/>
    <lineage>
        <taxon>Eukaryota</taxon>
        <taxon>Viridiplantae</taxon>
        <taxon>Streptophyta</taxon>
        <taxon>Embryophyta</taxon>
        <taxon>Tracheophyta</taxon>
        <taxon>Spermatophyta</taxon>
        <taxon>Magnoliopsida</taxon>
        <taxon>eudicotyledons</taxon>
        <taxon>Gunneridae</taxon>
        <taxon>Pentapetalae</taxon>
        <taxon>rosids</taxon>
        <taxon>fabids</taxon>
        <taxon>Fabales</taxon>
        <taxon>Fabaceae</taxon>
        <taxon>Papilionoideae</taxon>
        <taxon>50 kb inversion clade</taxon>
        <taxon>NPAAA clade</taxon>
        <taxon>indigoferoid/millettioid clade</taxon>
        <taxon>Phaseoleae</taxon>
        <taxon>Vigna</taxon>
    </lineage>
</organism>
<dbReference type="PANTHER" id="PTHR23272:SF52">
    <property type="entry name" value="ZINC FINGER BED DOMAIN-CONTAINING PROTEIN DAYSLEEPER"/>
    <property type="match status" value="1"/>
</dbReference>
<dbReference type="PANTHER" id="PTHR23272">
    <property type="entry name" value="BED FINGER-RELATED"/>
    <property type="match status" value="1"/>
</dbReference>
<dbReference type="Proteomes" id="UP001374535">
    <property type="component" value="Chromosome 3"/>
</dbReference>
<accession>A0AAQ3NWI8</accession>
<gene>
    <name evidence="2" type="ORF">V8G54_009329</name>
</gene>
<keyword evidence="3" id="KW-1185">Reference proteome</keyword>